<feature type="compositionally biased region" description="Polar residues" evidence="1">
    <location>
        <begin position="68"/>
        <end position="86"/>
    </location>
</feature>
<protein>
    <submittedName>
        <fullName evidence="2">Uncharacterized protein</fullName>
    </submittedName>
</protein>
<keyword evidence="3" id="KW-1185">Reference proteome</keyword>
<dbReference type="AlphaFoldDB" id="A0ABD0YZW2"/>
<evidence type="ECO:0000313" key="3">
    <source>
        <dbReference type="Proteomes" id="UP001558652"/>
    </source>
</evidence>
<sequence>MSEFPVEGAENGECGGKVAAVMDSLHKKSSQGHLAQSSSTQQANSSSSSSTTTTTSRVAKTSQRMQHHVTSSEMKASSMKSDLSELKSNISEMKNLSAFNRLRSSMEDLVEDGGGGGGGGDPETPPPPAMSGPCPPPPLTAASAAAETLKFEQKRVSSASKTKVVTDAFCAQQASANTAEMKRLQAGEITYQQNTAQSQMRARLEMDALSAEKSVNMIQVNYTLA</sequence>
<feature type="compositionally biased region" description="Gly residues" evidence="1">
    <location>
        <begin position="112"/>
        <end position="121"/>
    </location>
</feature>
<evidence type="ECO:0000313" key="2">
    <source>
        <dbReference type="EMBL" id="KAL1132187.1"/>
    </source>
</evidence>
<comment type="caution">
    <text evidence="2">The sequence shown here is derived from an EMBL/GenBank/DDBJ whole genome shotgun (WGS) entry which is preliminary data.</text>
</comment>
<feature type="compositionally biased region" description="Pro residues" evidence="1">
    <location>
        <begin position="123"/>
        <end position="139"/>
    </location>
</feature>
<feature type="region of interest" description="Disordered" evidence="1">
    <location>
        <begin position="24"/>
        <end position="86"/>
    </location>
</feature>
<reference evidence="2 3" key="1">
    <citation type="submission" date="2024-07" db="EMBL/GenBank/DDBJ databases">
        <title>Chromosome-level genome assembly of the water stick insect Ranatra chinensis (Heteroptera: Nepidae).</title>
        <authorList>
            <person name="Liu X."/>
        </authorList>
    </citation>
    <scope>NUCLEOTIDE SEQUENCE [LARGE SCALE GENOMIC DNA]</scope>
    <source>
        <strain evidence="2">Cailab_2021Rc</strain>
        <tissue evidence="2">Muscle</tissue>
    </source>
</reference>
<feature type="compositionally biased region" description="Low complexity" evidence="1">
    <location>
        <begin position="35"/>
        <end position="63"/>
    </location>
</feature>
<dbReference type="Proteomes" id="UP001558652">
    <property type="component" value="Unassembled WGS sequence"/>
</dbReference>
<feature type="region of interest" description="Disordered" evidence="1">
    <location>
        <begin position="108"/>
        <end position="141"/>
    </location>
</feature>
<evidence type="ECO:0000256" key="1">
    <source>
        <dbReference type="SAM" id="MobiDB-lite"/>
    </source>
</evidence>
<accession>A0ABD0YZW2</accession>
<gene>
    <name evidence="2" type="ORF">AAG570_010144</name>
</gene>
<dbReference type="EMBL" id="JBFDAA010000005">
    <property type="protein sequence ID" value="KAL1132187.1"/>
    <property type="molecule type" value="Genomic_DNA"/>
</dbReference>
<name>A0ABD0YZW2_9HEMI</name>
<organism evidence="2 3">
    <name type="scientific">Ranatra chinensis</name>
    <dbReference type="NCBI Taxonomy" id="642074"/>
    <lineage>
        <taxon>Eukaryota</taxon>
        <taxon>Metazoa</taxon>
        <taxon>Ecdysozoa</taxon>
        <taxon>Arthropoda</taxon>
        <taxon>Hexapoda</taxon>
        <taxon>Insecta</taxon>
        <taxon>Pterygota</taxon>
        <taxon>Neoptera</taxon>
        <taxon>Paraneoptera</taxon>
        <taxon>Hemiptera</taxon>
        <taxon>Heteroptera</taxon>
        <taxon>Panheteroptera</taxon>
        <taxon>Nepomorpha</taxon>
        <taxon>Nepidae</taxon>
        <taxon>Ranatrinae</taxon>
        <taxon>Ranatra</taxon>
    </lineage>
</organism>
<proteinExistence type="predicted"/>